<evidence type="ECO:0000313" key="5">
    <source>
        <dbReference type="Proteomes" id="UP000035681"/>
    </source>
</evidence>
<dbReference type="PANTHER" id="PTHR23259">
    <property type="entry name" value="RIDDLE"/>
    <property type="match status" value="1"/>
</dbReference>
<evidence type="ECO:0000259" key="4">
    <source>
        <dbReference type="Pfam" id="PF01826"/>
    </source>
</evidence>
<dbReference type="InterPro" id="IPR002919">
    <property type="entry name" value="TIL_dom"/>
</dbReference>
<dbReference type="GO" id="GO:0004867">
    <property type="term" value="F:serine-type endopeptidase inhibitor activity"/>
    <property type="evidence" value="ECO:0007669"/>
    <property type="project" value="UniProtKB-KW"/>
</dbReference>
<dbReference type="InterPro" id="IPR036084">
    <property type="entry name" value="Ser_inhib-like_sf"/>
</dbReference>
<dbReference type="WBParaSite" id="SSTP_0000256600.1">
    <property type="protein sequence ID" value="SSTP_0000256600.1"/>
    <property type="gene ID" value="SSTP_0000256600"/>
</dbReference>
<organism evidence="6">
    <name type="scientific">Strongyloides stercoralis</name>
    <name type="common">Threadworm</name>
    <dbReference type="NCBI Taxonomy" id="6248"/>
    <lineage>
        <taxon>Eukaryota</taxon>
        <taxon>Metazoa</taxon>
        <taxon>Ecdysozoa</taxon>
        <taxon>Nematoda</taxon>
        <taxon>Chromadorea</taxon>
        <taxon>Rhabditida</taxon>
        <taxon>Tylenchina</taxon>
        <taxon>Panagrolaimomorpha</taxon>
        <taxon>Strongyloidoidea</taxon>
        <taxon>Strongyloididae</taxon>
        <taxon>Strongyloides</taxon>
    </lineage>
</organism>
<sequence length="216" mass="25141">MVQNKCGLNETYVPYRLSCPERCTEKGKKVCLVKRKLPNCECLDGYRINRTDDCILNEDCPGYIKKKKKTKRSKKCPKNMVYLSCRSNCESYCTDKIFKTCSIDCNNPGCQCKYPYLLNEKNECVDRSECFKNLTTLSYDKKCPENMVFSECPPINDITCFNLDENKTNKTECGKPRCICEEGLVLYYKTCYEIEFCPEIRKIATLKNMVLKMQAF</sequence>
<protein>
    <submittedName>
        <fullName evidence="6 7">TIL domain-containing protein</fullName>
    </submittedName>
</protein>
<keyword evidence="5" id="KW-1185">Reference proteome</keyword>
<evidence type="ECO:0000256" key="1">
    <source>
        <dbReference type="ARBA" id="ARBA00022690"/>
    </source>
</evidence>
<dbReference type="AlphaFoldDB" id="A0A0K0DZA0"/>
<proteinExistence type="predicted"/>
<dbReference type="Gene3D" id="2.10.25.10">
    <property type="entry name" value="Laminin"/>
    <property type="match status" value="3"/>
</dbReference>
<dbReference type="WBParaSite" id="TCONS_00005436.p1">
    <property type="protein sequence ID" value="TCONS_00005436.p1"/>
    <property type="gene ID" value="XLOC_003724"/>
</dbReference>
<evidence type="ECO:0000313" key="7">
    <source>
        <dbReference type="WBParaSite" id="TCONS_00005436.p1"/>
    </source>
</evidence>
<reference evidence="6" key="1">
    <citation type="submission" date="2015-08" db="UniProtKB">
        <authorList>
            <consortium name="WormBaseParasite"/>
        </authorList>
    </citation>
    <scope>IDENTIFICATION</scope>
</reference>
<name>A0A0K0DZA0_STRER</name>
<dbReference type="Pfam" id="PF01826">
    <property type="entry name" value="TIL"/>
    <property type="match status" value="1"/>
</dbReference>
<dbReference type="Proteomes" id="UP000035681">
    <property type="component" value="Unplaced"/>
</dbReference>
<dbReference type="InterPro" id="IPR051368">
    <property type="entry name" value="SerProtInhib-TIL_Domain"/>
</dbReference>
<dbReference type="PANTHER" id="PTHR23259:SF70">
    <property type="entry name" value="ACCESSORY GLAND PROTEIN ACP62F-RELATED"/>
    <property type="match status" value="1"/>
</dbReference>
<keyword evidence="1" id="KW-0646">Protease inhibitor</keyword>
<keyword evidence="2" id="KW-0722">Serine protease inhibitor</keyword>
<evidence type="ECO:0000256" key="3">
    <source>
        <dbReference type="ARBA" id="ARBA00023157"/>
    </source>
</evidence>
<evidence type="ECO:0000313" key="6">
    <source>
        <dbReference type="WBParaSite" id="SSTP_0000256600.1"/>
    </source>
</evidence>
<dbReference type="STRING" id="6248.A0A0K0DZA0"/>
<accession>A0A0K0DZA0</accession>
<dbReference type="SUPFAM" id="SSF57567">
    <property type="entry name" value="Serine protease inhibitors"/>
    <property type="match status" value="3"/>
</dbReference>
<feature type="domain" description="TIL" evidence="4">
    <location>
        <begin position="76"/>
        <end position="130"/>
    </location>
</feature>
<evidence type="ECO:0000256" key="2">
    <source>
        <dbReference type="ARBA" id="ARBA00022900"/>
    </source>
</evidence>
<keyword evidence="3" id="KW-1015">Disulfide bond</keyword>
<dbReference type="CDD" id="cd19941">
    <property type="entry name" value="TIL"/>
    <property type="match status" value="1"/>
</dbReference>